<name>A0A2N4UPW6_9GAMM</name>
<proteinExistence type="predicted"/>
<feature type="region of interest" description="Disordered" evidence="1">
    <location>
        <begin position="154"/>
        <end position="175"/>
    </location>
</feature>
<feature type="transmembrane region" description="Helical" evidence="2">
    <location>
        <begin position="20"/>
        <end position="43"/>
    </location>
</feature>
<protein>
    <recommendedName>
        <fullName evidence="5">Prepilin-type N-terminal cleavage/methylation domain-containing protein</fullName>
    </recommendedName>
</protein>
<sequence length="175" mass="18250">MTFAQKLKAKMNPVVNKQSGFTLIELLIVLVVIAILSLVGYLVKPKVMDMVSTYQVTNAVSTISAETLAWKGAKTNFTDISVASMCDSGQLSLELCGAANDGVGTNPFGGDYTLTVNAEDANLIDLTMTKVPGAIGKKLANTLKDHSVGDSAKFNGTPATSADKKGTAGSITMTI</sequence>
<dbReference type="NCBIfam" id="TIGR02532">
    <property type="entry name" value="IV_pilin_GFxxxE"/>
    <property type="match status" value="1"/>
</dbReference>
<evidence type="ECO:0000313" key="3">
    <source>
        <dbReference type="EMBL" id="PLC57052.1"/>
    </source>
</evidence>
<dbReference type="Proteomes" id="UP000234420">
    <property type="component" value="Unassembled WGS sequence"/>
</dbReference>
<evidence type="ECO:0000256" key="1">
    <source>
        <dbReference type="SAM" id="MobiDB-lite"/>
    </source>
</evidence>
<dbReference type="SUPFAM" id="SSF54523">
    <property type="entry name" value="Pili subunits"/>
    <property type="match status" value="1"/>
</dbReference>
<reference evidence="3 4" key="1">
    <citation type="journal article" date="2018" name="Syst. Appl. Microbiol.">
        <title>Photobacterium carnosum sp. nov., isolated from spoiled modified atmosphere packaged poultry meat.</title>
        <authorList>
            <person name="Hilgarth M."/>
            <person name="Fuertes S."/>
            <person name="Ehrmann M."/>
            <person name="Vogel R.F."/>
        </authorList>
    </citation>
    <scope>NUCLEOTIDE SEQUENCE [LARGE SCALE GENOMIC DNA]</scope>
    <source>
        <strain evidence="3 4">TMW 2.2021</strain>
    </source>
</reference>
<comment type="caution">
    <text evidence="3">The sequence shown here is derived from an EMBL/GenBank/DDBJ whole genome shotgun (WGS) entry which is preliminary data.</text>
</comment>
<keyword evidence="2" id="KW-0812">Transmembrane</keyword>
<dbReference type="Pfam" id="PF07963">
    <property type="entry name" value="N_methyl"/>
    <property type="match status" value="1"/>
</dbReference>
<gene>
    <name evidence="3" type="ORF">CIK00_14815</name>
</gene>
<accession>A0A2N4UPW6</accession>
<dbReference type="RefSeq" id="WP_082960763.1">
    <property type="nucleotide sequence ID" value="NZ_JABJXE010000015.1"/>
</dbReference>
<evidence type="ECO:0000313" key="4">
    <source>
        <dbReference type="Proteomes" id="UP000234420"/>
    </source>
</evidence>
<organism evidence="3 4">
    <name type="scientific">Photobacterium carnosum</name>
    <dbReference type="NCBI Taxonomy" id="2023717"/>
    <lineage>
        <taxon>Bacteria</taxon>
        <taxon>Pseudomonadati</taxon>
        <taxon>Pseudomonadota</taxon>
        <taxon>Gammaproteobacteria</taxon>
        <taxon>Vibrionales</taxon>
        <taxon>Vibrionaceae</taxon>
        <taxon>Photobacterium</taxon>
    </lineage>
</organism>
<dbReference type="Gene3D" id="3.30.700.10">
    <property type="entry name" value="Glycoprotein, Type 4 Pilin"/>
    <property type="match status" value="1"/>
</dbReference>
<dbReference type="AlphaFoldDB" id="A0A2N4UPW6"/>
<dbReference type="PROSITE" id="PS00409">
    <property type="entry name" value="PROKAR_NTER_METHYL"/>
    <property type="match status" value="1"/>
</dbReference>
<keyword evidence="2" id="KW-1133">Transmembrane helix</keyword>
<keyword evidence="2" id="KW-0472">Membrane</keyword>
<evidence type="ECO:0008006" key="5">
    <source>
        <dbReference type="Google" id="ProtNLM"/>
    </source>
</evidence>
<dbReference type="InterPro" id="IPR012902">
    <property type="entry name" value="N_methyl_site"/>
</dbReference>
<dbReference type="EMBL" id="NPIB01000020">
    <property type="protein sequence ID" value="PLC57052.1"/>
    <property type="molecule type" value="Genomic_DNA"/>
</dbReference>
<keyword evidence="4" id="KW-1185">Reference proteome</keyword>
<evidence type="ECO:0000256" key="2">
    <source>
        <dbReference type="SAM" id="Phobius"/>
    </source>
</evidence>
<dbReference type="InterPro" id="IPR045584">
    <property type="entry name" value="Pilin-like"/>
</dbReference>